<evidence type="ECO:0000259" key="7">
    <source>
        <dbReference type="PROSITE" id="PS50850"/>
    </source>
</evidence>
<evidence type="ECO:0000256" key="4">
    <source>
        <dbReference type="ARBA" id="ARBA00022989"/>
    </source>
</evidence>
<evidence type="ECO:0000256" key="1">
    <source>
        <dbReference type="ARBA" id="ARBA00004141"/>
    </source>
</evidence>
<evidence type="ECO:0000313" key="8">
    <source>
        <dbReference type="EMBL" id="TVY86777.1"/>
    </source>
</evidence>
<proteinExistence type="inferred from homology"/>
<evidence type="ECO:0000256" key="3">
    <source>
        <dbReference type="ARBA" id="ARBA00022692"/>
    </source>
</evidence>
<dbReference type="InterPro" id="IPR050360">
    <property type="entry name" value="MFS_Sugar_Transporters"/>
</dbReference>
<feature type="transmembrane region" description="Helical" evidence="6">
    <location>
        <begin position="233"/>
        <end position="258"/>
    </location>
</feature>
<evidence type="ECO:0000313" key="9">
    <source>
        <dbReference type="Proteomes" id="UP000315522"/>
    </source>
</evidence>
<protein>
    <submittedName>
        <fullName evidence="8">Putative quinate permease</fullName>
    </submittedName>
</protein>
<feature type="transmembrane region" description="Helical" evidence="6">
    <location>
        <begin position="151"/>
        <end position="169"/>
    </location>
</feature>
<evidence type="ECO:0000256" key="5">
    <source>
        <dbReference type="ARBA" id="ARBA00023136"/>
    </source>
</evidence>
<keyword evidence="4 6" id="KW-1133">Transmembrane helix</keyword>
<dbReference type="EMBL" id="QGML01003093">
    <property type="protein sequence ID" value="TVY86777.1"/>
    <property type="molecule type" value="Genomic_DNA"/>
</dbReference>
<dbReference type="PANTHER" id="PTHR48022:SF23">
    <property type="entry name" value="MAJOR FACILITATOR SUPERFAMILY (MFS) PROFILE DOMAIN-CONTAINING PROTEIN"/>
    <property type="match status" value="1"/>
</dbReference>
<dbReference type="GO" id="GO:0005351">
    <property type="term" value="F:carbohydrate:proton symporter activity"/>
    <property type="evidence" value="ECO:0007669"/>
    <property type="project" value="TreeGrafter"/>
</dbReference>
<name>A0A559M1D9_9HELO</name>
<gene>
    <name evidence="8" type="primary">qutD_4</name>
    <name evidence="8" type="ORF">LAWI1_G005814</name>
</gene>
<comment type="caution">
    <text evidence="8">The sequence shown here is derived from an EMBL/GenBank/DDBJ whole genome shotgun (WGS) entry which is preliminary data.</text>
</comment>
<dbReference type="InterPro" id="IPR005829">
    <property type="entry name" value="Sugar_transporter_CS"/>
</dbReference>
<comment type="subcellular location">
    <subcellularLocation>
        <location evidence="1">Membrane</location>
        <topology evidence="1">Multi-pass membrane protein</topology>
    </subcellularLocation>
</comment>
<dbReference type="PROSITE" id="PS00217">
    <property type="entry name" value="SUGAR_TRANSPORT_2"/>
    <property type="match status" value="1"/>
</dbReference>
<dbReference type="Proteomes" id="UP000315522">
    <property type="component" value="Unassembled WGS sequence"/>
</dbReference>
<dbReference type="PROSITE" id="PS50850">
    <property type="entry name" value="MFS"/>
    <property type="match status" value="1"/>
</dbReference>
<accession>A0A559M1D9</accession>
<dbReference type="Pfam" id="PF00083">
    <property type="entry name" value="Sugar_tr"/>
    <property type="match status" value="1"/>
</dbReference>
<feature type="transmembrane region" description="Helical" evidence="6">
    <location>
        <begin position="113"/>
        <end position="130"/>
    </location>
</feature>
<dbReference type="InterPro" id="IPR005828">
    <property type="entry name" value="MFS_sugar_transport-like"/>
</dbReference>
<keyword evidence="3 6" id="KW-0812">Transmembrane</keyword>
<dbReference type="InterPro" id="IPR020846">
    <property type="entry name" value="MFS_dom"/>
</dbReference>
<sequence>MSGLLSKHWGAFAVAAVASTASLLFRYDTCGWLSAFFGALAPALLSRFIGRKLMMTIAALFMLLGGILQTDAQPPHPSMIYGGRVISGFGVGMVSNLTPIYVAETAPKEYRGFLGSLLEMFLVSGGLLVYRTAYGSSLHLQPTSKQWRVPLSLQIILAAVVLGGSFIIVESPRWLGKQNRWNEATASLCYLRGASFEDEEIKTELAEMRAQIDEEVQATSGRSVKELFQARNFFRLMGGCGIGFFSVWCGQAAILYYAPTVFKQIGFTGQNPALFSSGMFTVIKVVVTV</sequence>
<keyword evidence="9" id="KW-1185">Reference proteome</keyword>
<organism evidence="8 9">
    <name type="scientific">Lachnellula willkommii</name>
    <dbReference type="NCBI Taxonomy" id="215461"/>
    <lineage>
        <taxon>Eukaryota</taxon>
        <taxon>Fungi</taxon>
        <taxon>Dikarya</taxon>
        <taxon>Ascomycota</taxon>
        <taxon>Pezizomycotina</taxon>
        <taxon>Leotiomycetes</taxon>
        <taxon>Helotiales</taxon>
        <taxon>Lachnaceae</taxon>
        <taxon>Lachnellula</taxon>
    </lineage>
</organism>
<dbReference type="SUPFAM" id="SSF103473">
    <property type="entry name" value="MFS general substrate transporter"/>
    <property type="match status" value="1"/>
</dbReference>
<dbReference type="Gene3D" id="1.20.1250.20">
    <property type="entry name" value="MFS general substrate transporter like domains"/>
    <property type="match status" value="1"/>
</dbReference>
<feature type="transmembrane region" description="Helical" evidence="6">
    <location>
        <begin position="50"/>
        <end position="68"/>
    </location>
</feature>
<evidence type="ECO:0000256" key="2">
    <source>
        <dbReference type="ARBA" id="ARBA00010992"/>
    </source>
</evidence>
<comment type="similarity">
    <text evidence="2">Belongs to the major facilitator superfamily. Sugar transporter (TC 2.A.1.1) family.</text>
</comment>
<dbReference type="AlphaFoldDB" id="A0A559M1D9"/>
<dbReference type="PANTHER" id="PTHR48022">
    <property type="entry name" value="PLASTIDIC GLUCOSE TRANSPORTER 4"/>
    <property type="match status" value="1"/>
</dbReference>
<feature type="domain" description="Major facilitator superfamily (MFS) profile" evidence="7">
    <location>
        <begin position="1"/>
        <end position="289"/>
    </location>
</feature>
<feature type="transmembrane region" description="Helical" evidence="6">
    <location>
        <begin position="80"/>
        <end position="101"/>
    </location>
</feature>
<dbReference type="InterPro" id="IPR036259">
    <property type="entry name" value="MFS_trans_sf"/>
</dbReference>
<reference evidence="8 9" key="1">
    <citation type="submission" date="2018-05" db="EMBL/GenBank/DDBJ databases">
        <title>Genome sequencing and assembly of the regulated plant pathogen Lachnellula willkommii and related sister species for the development of diagnostic species identification markers.</title>
        <authorList>
            <person name="Giroux E."/>
            <person name="Bilodeau G."/>
        </authorList>
    </citation>
    <scope>NUCLEOTIDE SEQUENCE [LARGE SCALE GENOMIC DNA]</scope>
    <source>
        <strain evidence="8 9">CBS 172.35</strain>
    </source>
</reference>
<dbReference type="GO" id="GO:0016020">
    <property type="term" value="C:membrane"/>
    <property type="evidence" value="ECO:0007669"/>
    <property type="project" value="UniProtKB-SubCell"/>
</dbReference>
<evidence type="ECO:0000256" key="6">
    <source>
        <dbReference type="SAM" id="Phobius"/>
    </source>
</evidence>
<keyword evidence="5 6" id="KW-0472">Membrane</keyword>